<dbReference type="Proteomes" id="UP000093000">
    <property type="component" value="Unassembled WGS sequence"/>
</dbReference>
<evidence type="ECO:0000313" key="2">
    <source>
        <dbReference type="Proteomes" id="UP000093000"/>
    </source>
</evidence>
<dbReference type="InParanoid" id="A0A1C7NGX2"/>
<reference evidence="1 2" key="1">
    <citation type="submission" date="2016-03" db="EMBL/GenBank/DDBJ databases">
        <title>Choanephora cucurbitarum.</title>
        <authorList>
            <person name="Min B."/>
            <person name="Park H."/>
            <person name="Park J.-H."/>
            <person name="Shin H.-D."/>
            <person name="Choi I.-G."/>
        </authorList>
    </citation>
    <scope>NUCLEOTIDE SEQUENCE [LARGE SCALE GENOMIC DNA]</scope>
    <source>
        <strain evidence="1 2">KUS-F28377</strain>
    </source>
</reference>
<accession>A0A1C7NGX2</accession>
<proteinExistence type="predicted"/>
<sequence length="62" mass="6995">MIVSNALGKGRCGSQWNPVHTKSLYLKLEADPRQFDITLRNHQCVLHIAQATMPDTSRGFNQ</sequence>
<protein>
    <submittedName>
        <fullName evidence="1">Uncharacterized protein</fullName>
    </submittedName>
</protein>
<comment type="caution">
    <text evidence="1">The sequence shown here is derived from an EMBL/GenBank/DDBJ whole genome shotgun (WGS) entry which is preliminary data.</text>
</comment>
<organism evidence="1 2">
    <name type="scientific">Choanephora cucurbitarum</name>
    <dbReference type="NCBI Taxonomy" id="101091"/>
    <lineage>
        <taxon>Eukaryota</taxon>
        <taxon>Fungi</taxon>
        <taxon>Fungi incertae sedis</taxon>
        <taxon>Mucoromycota</taxon>
        <taxon>Mucoromycotina</taxon>
        <taxon>Mucoromycetes</taxon>
        <taxon>Mucorales</taxon>
        <taxon>Mucorineae</taxon>
        <taxon>Choanephoraceae</taxon>
        <taxon>Choanephoroideae</taxon>
        <taxon>Choanephora</taxon>
    </lineage>
</organism>
<keyword evidence="2" id="KW-1185">Reference proteome</keyword>
<dbReference type="EMBL" id="LUGH01000158">
    <property type="protein sequence ID" value="OBZ88347.1"/>
    <property type="molecule type" value="Genomic_DNA"/>
</dbReference>
<evidence type="ECO:0000313" key="1">
    <source>
        <dbReference type="EMBL" id="OBZ88347.1"/>
    </source>
</evidence>
<dbReference type="AlphaFoldDB" id="A0A1C7NGX2"/>
<gene>
    <name evidence="1" type="ORF">A0J61_03605</name>
</gene>
<name>A0A1C7NGX2_9FUNG</name>